<proteinExistence type="predicted"/>
<gene>
    <name evidence="2" type="ORF">D3876_04560</name>
</gene>
<dbReference type="EMBL" id="QYUM01000002">
    <property type="protein sequence ID" value="RJF93591.1"/>
    <property type="molecule type" value="Genomic_DNA"/>
</dbReference>
<keyword evidence="1" id="KW-0732">Signal</keyword>
<keyword evidence="3" id="KW-1185">Reference proteome</keyword>
<evidence type="ECO:0000313" key="2">
    <source>
        <dbReference type="EMBL" id="RJF93591.1"/>
    </source>
</evidence>
<accession>A0A418WQV3</accession>
<dbReference type="InterPro" id="IPR006311">
    <property type="entry name" value="TAT_signal"/>
</dbReference>
<dbReference type="Proteomes" id="UP000286100">
    <property type="component" value="Unassembled WGS sequence"/>
</dbReference>
<protein>
    <submittedName>
        <fullName evidence="2">Uncharacterized protein</fullName>
    </submittedName>
</protein>
<reference evidence="2 3" key="1">
    <citation type="submission" date="2018-09" db="EMBL/GenBank/DDBJ databases">
        <authorList>
            <person name="Zhu H."/>
        </authorList>
    </citation>
    <scope>NUCLEOTIDE SEQUENCE [LARGE SCALE GENOMIC DNA]</scope>
    <source>
        <strain evidence="2 3">K2R01-6</strain>
    </source>
</reference>
<dbReference type="PROSITE" id="PS51318">
    <property type="entry name" value="TAT"/>
    <property type="match status" value="1"/>
</dbReference>
<dbReference type="AlphaFoldDB" id="A0A418WQV3"/>
<name>A0A418WQV3_9SPHN</name>
<organism evidence="2 3">
    <name type="scientific">Sphingomonas cavernae</name>
    <dbReference type="NCBI Taxonomy" id="2320861"/>
    <lineage>
        <taxon>Bacteria</taxon>
        <taxon>Pseudomonadati</taxon>
        <taxon>Pseudomonadota</taxon>
        <taxon>Alphaproteobacteria</taxon>
        <taxon>Sphingomonadales</taxon>
        <taxon>Sphingomonadaceae</taxon>
        <taxon>Sphingomonas</taxon>
    </lineage>
</organism>
<feature type="signal peptide" evidence="1">
    <location>
        <begin position="1"/>
        <end position="26"/>
    </location>
</feature>
<evidence type="ECO:0000256" key="1">
    <source>
        <dbReference type="SAM" id="SignalP"/>
    </source>
</evidence>
<feature type="chain" id="PRO_5019029079" evidence="1">
    <location>
        <begin position="27"/>
        <end position="392"/>
    </location>
</feature>
<comment type="caution">
    <text evidence="2">The sequence shown here is derived from an EMBL/GenBank/DDBJ whole genome shotgun (WGS) entry which is preliminary data.</text>
</comment>
<evidence type="ECO:0000313" key="3">
    <source>
        <dbReference type="Proteomes" id="UP000286100"/>
    </source>
</evidence>
<sequence length="392" mass="43278">MNRRHFLSTAAASLAAATINPNIALAADAPAKPVRTRWNVRGSAGFDAISFLGPLSGDEFYAKHYAAEIAGFSPRLSKGTTEQIKALKDEAKASDIMLTPFLDVIFSSGQDADIPTLIRAIDGGEMLLRKPFEASPYWDQKEWAWFMGARARLRASLVALDTAKFTDFRRDVFAATEERRLAHLRSFLGRYDVITEQERITGRAFESQIDVVVLHFCKPHGIKVLGQQFLAAADYDDNTLVFMAAHEMMHPPIPMDGHVAKKAIALIEADPLLMRAIREHNPSFGYTTPEGMFNEDLVQALDQIICERLGVARSAARRWTRADDGMHIMAAGLYGLLMRDGYPARGGNIEQWLDTAIDRGWLAPASLHASAATVMGRPADRLWPVPPGSMIA</sequence>